<gene>
    <name evidence="1" type="ORF">OS493_016886</name>
</gene>
<dbReference type="AlphaFoldDB" id="A0A9W9YNM1"/>
<comment type="caution">
    <text evidence="1">The sequence shown here is derived from an EMBL/GenBank/DDBJ whole genome shotgun (WGS) entry which is preliminary data.</text>
</comment>
<sequence>MELLEANVFGILPEESSANVQTIFCNKAMLVEEILTGIILSLVSKHTKLKDWWTLCPKKLYNNLKGYKETIQRTKVKISKTVDELLIVKKVQVLLGQLNNQQVPGGMCEHRYIVPDFNFKQNILIETHSELPSYYTITIQVNHKALVDQKKASADGEDLRVFYQHDVKSLPLEIDRLVTGLYTTEAHVQFRIQKLIPSNTVDGGSYALVFGGNNVGKAKADQKKCLLSLKIFPTRH</sequence>
<evidence type="ECO:0000313" key="2">
    <source>
        <dbReference type="Proteomes" id="UP001163046"/>
    </source>
</evidence>
<keyword evidence="2" id="KW-1185">Reference proteome</keyword>
<organism evidence="1 2">
    <name type="scientific">Desmophyllum pertusum</name>
    <dbReference type="NCBI Taxonomy" id="174260"/>
    <lineage>
        <taxon>Eukaryota</taxon>
        <taxon>Metazoa</taxon>
        <taxon>Cnidaria</taxon>
        <taxon>Anthozoa</taxon>
        <taxon>Hexacorallia</taxon>
        <taxon>Scleractinia</taxon>
        <taxon>Caryophylliina</taxon>
        <taxon>Caryophylliidae</taxon>
        <taxon>Desmophyllum</taxon>
    </lineage>
</organism>
<dbReference type="Proteomes" id="UP001163046">
    <property type="component" value="Unassembled WGS sequence"/>
</dbReference>
<dbReference type="EMBL" id="MU827310">
    <property type="protein sequence ID" value="KAJ7360256.1"/>
    <property type="molecule type" value="Genomic_DNA"/>
</dbReference>
<proteinExistence type="predicted"/>
<name>A0A9W9YNM1_9CNID</name>
<reference evidence="1" key="1">
    <citation type="submission" date="2023-01" db="EMBL/GenBank/DDBJ databases">
        <title>Genome assembly of the deep-sea coral Lophelia pertusa.</title>
        <authorList>
            <person name="Herrera S."/>
            <person name="Cordes E."/>
        </authorList>
    </citation>
    <scope>NUCLEOTIDE SEQUENCE</scope>
    <source>
        <strain evidence="1">USNM1676648</strain>
        <tissue evidence="1">Polyp</tissue>
    </source>
</reference>
<evidence type="ECO:0000313" key="1">
    <source>
        <dbReference type="EMBL" id="KAJ7360256.1"/>
    </source>
</evidence>
<accession>A0A9W9YNM1</accession>
<protein>
    <submittedName>
        <fullName evidence="1">Uncharacterized protein</fullName>
    </submittedName>
</protein>